<keyword evidence="4" id="KW-1003">Cell membrane</keyword>
<feature type="transmembrane region" description="Helical" evidence="8">
    <location>
        <begin position="252"/>
        <end position="272"/>
    </location>
</feature>
<dbReference type="PANTHER" id="PTHR30294:SF38">
    <property type="entry name" value="TRANSPORT PERMEASE PROTEIN"/>
    <property type="match status" value="1"/>
</dbReference>
<organism evidence="10 11">
    <name type="scientific">Mesobacillus foraminis</name>
    <dbReference type="NCBI Taxonomy" id="279826"/>
    <lineage>
        <taxon>Bacteria</taxon>
        <taxon>Bacillati</taxon>
        <taxon>Bacillota</taxon>
        <taxon>Bacilli</taxon>
        <taxon>Bacillales</taxon>
        <taxon>Bacillaceae</taxon>
        <taxon>Mesobacillus</taxon>
    </lineage>
</organism>
<evidence type="ECO:0000256" key="2">
    <source>
        <dbReference type="ARBA" id="ARBA00007783"/>
    </source>
</evidence>
<dbReference type="AlphaFoldDB" id="A0A4R2B4D9"/>
<proteinExistence type="inferred from homology"/>
<gene>
    <name evidence="10" type="ORF">EV146_114172</name>
</gene>
<keyword evidence="11" id="KW-1185">Reference proteome</keyword>
<feature type="domain" description="ABC transmembrane type-2" evidence="9">
    <location>
        <begin position="213"/>
        <end position="441"/>
    </location>
</feature>
<dbReference type="GO" id="GO:0005886">
    <property type="term" value="C:plasma membrane"/>
    <property type="evidence" value="ECO:0007669"/>
    <property type="project" value="UniProtKB-SubCell"/>
</dbReference>
<reference evidence="10 11" key="1">
    <citation type="journal article" date="2015" name="Stand. Genomic Sci.">
        <title>Genomic Encyclopedia of Bacterial and Archaeal Type Strains, Phase III: the genomes of soil and plant-associated and newly described type strains.</title>
        <authorList>
            <person name="Whitman W.B."/>
            <person name="Woyke T."/>
            <person name="Klenk H.P."/>
            <person name="Zhou Y."/>
            <person name="Lilburn T.G."/>
            <person name="Beck B.J."/>
            <person name="De Vos P."/>
            <person name="Vandamme P."/>
            <person name="Eisen J.A."/>
            <person name="Garrity G."/>
            <person name="Hugenholtz P."/>
            <person name="Kyrpides N.C."/>
        </authorList>
    </citation>
    <scope>NUCLEOTIDE SEQUENCE [LARGE SCALE GENOMIC DNA]</scope>
    <source>
        <strain evidence="10 11">CV53</strain>
    </source>
</reference>
<comment type="caution">
    <text evidence="10">The sequence shown here is derived from an EMBL/GenBank/DDBJ whole genome shotgun (WGS) entry which is preliminary data.</text>
</comment>
<evidence type="ECO:0000313" key="11">
    <source>
        <dbReference type="Proteomes" id="UP000295689"/>
    </source>
</evidence>
<sequence>MNFLNIAKKDIKLMLKDPGALVVLFLLPMMLITIMSFALKPVYGDQSDAVKILVADMDKSEDSKRYIEGIDEVEGMDVDELEKESEIEKSVQDGENPMGIIIPKGFQDSLEKGEKIDVKVISDMAQLETVSVLQKAIEGVAQSLSVNYEISSMVDEQVASINQTMETQVNDITKAYEERIASLTAQLPQGAGQPANQEAVPANGDAVNTDELKSSLTSQAQSSMKEPMIGFVTASTKGEKEPPTPDAFQQNVPGFTVMYAFFIVMYAGRSFLNEKSSGTFTRILNAPVNRWTLFFGKMLPNFIVGIAQVAVLFAFGYFVFDMSLGTSPFGLAAISIALVWASSCLGMLIAALFKTEAQVNGWSVLIVLTLAALGGTMVPLFIMPDFMKQLALITPHAWALNGFQDILVRGGGLEDVVSNIGVLFAFGLAFLLVSVWKLKFD</sequence>
<evidence type="ECO:0000256" key="3">
    <source>
        <dbReference type="ARBA" id="ARBA00022448"/>
    </source>
</evidence>
<feature type="transmembrane region" description="Helical" evidence="8">
    <location>
        <begin position="20"/>
        <end position="39"/>
    </location>
</feature>
<evidence type="ECO:0000256" key="1">
    <source>
        <dbReference type="ARBA" id="ARBA00004651"/>
    </source>
</evidence>
<keyword evidence="3" id="KW-0813">Transport</keyword>
<evidence type="ECO:0000256" key="8">
    <source>
        <dbReference type="SAM" id="Phobius"/>
    </source>
</evidence>
<comment type="similarity">
    <text evidence="2">Belongs to the ABC-2 integral membrane protein family.</text>
</comment>
<evidence type="ECO:0000256" key="6">
    <source>
        <dbReference type="ARBA" id="ARBA00022989"/>
    </source>
</evidence>
<dbReference type="InterPro" id="IPR051449">
    <property type="entry name" value="ABC-2_transporter_component"/>
</dbReference>
<feature type="transmembrane region" description="Helical" evidence="8">
    <location>
        <begin position="362"/>
        <end position="382"/>
    </location>
</feature>
<evidence type="ECO:0000259" key="9">
    <source>
        <dbReference type="PROSITE" id="PS51012"/>
    </source>
</evidence>
<feature type="transmembrane region" description="Helical" evidence="8">
    <location>
        <begin position="332"/>
        <end position="353"/>
    </location>
</feature>
<keyword evidence="6 8" id="KW-1133">Transmembrane helix</keyword>
<keyword evidence="7 8" id="KW-0472">Membrane</keyword>
<dbReference type="EMBL" id="SLVV01000014">
    <property type="protein sequence ID" value="TCN20552.1"/>
    <property type="molecule type" value="Genomic_DNA"/>
</dbReference>
<protein>
    <submittedName>
        <fullName evidence="10">ABC-2 family transporter</fullName>
    </submittedName>
</protein>
<accession>A0A4R2B4D9</accession>
<keyword evidence="5 8" id="KW-0812">Transmembrane</keyword>
<evidence type="ECO:0000256" key="5">
    <source>
        <dbReference type="ARBA" id="ARBA00022692"/>
    </source>
</evidence>
<dbReference type="PROSITE" id="PS51012">
    <property type="entry name" value="ABC_TM2"/>
    <property type="match status" value="1"/>
</dbReference>
<dbReference type="InterPro" id="IPR013525">
    <property type="entry name" value="ABC2_TM"/>
</dbReference>
<dbReference type="Gene3D" id="3.40.1710.10">
    <property type="entry name" value="abc type-2 transporter like domain"/>
    <property type="match status" value="1"/>
</dbReference>
<feature type="transmembrane region" description="Helical" evidence="8">
    <location>
        <begin position="416"/>
        <end position="436"/>
    </location>
</feature>
<dbReference type="Proteomes" id="UP000295689">
    <property type="component" value="Unassembled WGS sequence"/>
</dbReference>
<evidence type="ECO:0000313" key="10">
    <source>
        <dbReference type="EMBL" id="TCN20552.1"/>
    </source>
</evidence>
<dbReference type="Pfam" id="PF12698">
    <property type="entry name" value="ABC2_membrane_3"/>
    <property type="match status" value="1"/>
</dbReference>
<dbReference type="RefSeq" id="WP_132011150.1">
    <property type="nucleotide sequence ID" value="NZ_JABUHM010000012.1"/>
</dbReference>
<comment type="subcellular location">
    <subcellularLocation>
        <location evidence="1">Cell membrane</location>
        <topology evidence="1">Multi-pass membrane protein</topology>
    </subcellularLocation>
</comment>
<dbReference type="InterPro" id="IPR047817">
    <property type="entry name" value="ABC2_TM_bact-type"/>
</dbReference>
<dbReference type="GO" id="GO:0140359">
    <property type="term" value="F:ABC-type transporter activity"/>
    <property type="evidence" value="ECO:0007669"/>
    <property type="project" value="InterPro"/>
</dbReference>
<name>A0A4R2B4D9_9BACI</name>
<evidence type="ECO:0000256" key="4">
    <source>
        <dbReference type="ARBA" id="ARBA00022475"/>
    </source>
</evidence>
<evidence type="ECO:0000256" key="7">
    <source>
        <dbReference type="ARBA" id="ARBA00023136"/>
    </source>
</evidence>
<dbReference type="PANTHER" id="PTHR30294">
    <property type="entry name" value="MEMBRANE COMPONENT OF ABC TRANSPORTER YHHJ-RELATED"/>
    <property type="match status" value="1"/>
</dbReference>
<feature type="transmembrane region" description="Helical" evidence="8">
    <location>
        <begin position="299"/>
        <end position="320"/>
    </location>
</feature>